<evidence type="ECO:0000313" key="2">
    <source>
        <dbReference type="Proteomes" id="UP000180113"/>
    </source>
</evidence>
<reference evidence="1 2" key="1">
    <citation type="submission" date="2016-10" db="EMBL/GenBank/DDBJ databases">
        <title>Evaluation of Human, Animal and Environmental Mycobacterium chelonae Isolates by Core Genome Phylogenomic Analysis, Targeted Gene Comparison, and Anti-microbial Susceptibility Patterns: A Tale of Mistaken Identities.</title>
        <authorList>
            <person name="Fogelson S.B."/>
            <person name="Camus A.C."/>
            <person name="Lorenz W."/>
            <person name="Vasireddy R."/>
            <person name="Vasireddy S."/>
            <person name="Smith T."/>
            <person name="Brown-Elliott B.A."/>
            <person name="Wallace R.J.Jr."/>
            <person name="Hasan N.A."/>
            <person name="Reischl U."/>
            <person name="Sanchez S."/>
        </authorList>
    </citation>
    <scope>NUCLEOTIDE SEQUENCE [LARGE SCALE GENOMIC DNA]</scope>
    <source>
        <strain evidence="1 2">42895</strain>
    </source>
</reference>
<dbReference type="EMBL" id="MLHW01000009">
    <property type="protein sequence ID" value="OHT51753.1"/>
    <property type="molecule type" value="Genomic_DNA"/>
</dbReference>
<name>A0AB73LG64_MYCCH</name>
<proteinExistence type="predicted"/>
<protein>
    <recommendedName>
        <fullName evidence="3">Swt1-like HEPN domain-containing protein</fullName>
    </recommendedName>
</protein>
<dbReference type="Proteomes" id="UP000180113">
    <property type="component" value="Unassembled WGS sequence"/>
</dbReference>
<accession>A0AB73LG64</accession>
<organism evidence="1 2">
    <name type="scientific">Mycobacteroides chelonae</name>
    <name type="common">Mycobacterium chelonae</name>
    <dbReference type="NCBI Taxonomy" id="1774"/>
    <lineage>
        <taxon>Bacteria</taxon>
        <taxon>Bacillati</taxon>
        <taxon>Actinomycetota</taxon>
        <taxon>Actinomycetes</taxon>
        <taxon>Mycobacteriales</taxon>
        <taxon>Mycobacteriaceae</taxon>
        <taxon>Mycobacteroides</taxon>
    </lineage>
</organism>
<evidence type="ECO:0000313" key="1">
    <source>
        <dbReference type="EMBL" id="OHT51753.1"/>
    </source>
</evidence>
<comment type="caution">
    <text evidence="1">The sequence shown here is derived from an EMBL/GenBank/DDBJ whole genome shotgun (WGS) entry which is preliminary data.</text>
</comment>
<sequence>MRELIRHAFREVWGAYWIEQVTTIEQRSAWAERATIDQAHTHKGVAQVPAQDHLDFSHFYELLGFADKHWDKLAAAFGKKAVTFALLKRFEDLRDRVAHGRTLLEFEQELMSGIAGQIRNQVTIYMSTQDPHGEYYPRIDSIIDEFGHQIIGGPPASADGELLAGYQTETVLKPGQIIRFRCRGTDPQDRNLVWRLTAGHVPREEIAAAGTDEVVLTWTVDESDVRASISAEIYLSSDGKYHRCNGFDQRAYFRYSVAPPSN</sequence>
<evidence type="ECO:0008006" key="3">
    <source>
        <dbReference type="Google" id="ProtNLM"/>
    </source>
</evidence>
<gene>
    <name evidence="1" type="ORF">BKG62_12960</name>
</gene>
<dbReference type="AlphaFoldDB" id="A0AB73LG64"/>